<protein>
    <recommendedName>
        <fullName evidence="3">GST N-terminal domain-containing protein</fullName>
    </recommendedName>
</protein>
<proteinExistence type="predicted"/>
<organism evidence="1 2">
    <name type="scientific">Aspergillus lucknowensis</name>
    <dbReference type="NCBI Taxonomy" id="176173"/>
    <lineage>
        <taxon>Eukaryota</taxon>
        <taxon>Fungi</taxon>
        <taxon>Dikarya</taxon>
        <taxon>Ascomycota</taxon>
        <taxon>Pezizomycotina</taxon>
        <taxon>Eurotiomycetes</taxon>
        <taxon>Eurotiomycetidae</taxon>
        <taxon>Eurotiales</taxon>
        <taxon>Aspergillaceae</taxon>
        <taxon>Aspergillus</taxon>
        <taxon>Aspergillus subgen. Nidulantes</taxon>
    </lineage>
</organism>
<dbReference type="Proteomes" id="UP001610432">
    <property type="component" value="Unassembled WGS sequence"/>
</dbReference>
<evidence type="ECO:0000313" key="2">
    <source>
        <dbReference type="Proteomes" id="UP001610432"/>
    </source>
</evidence>
<accession>A0ABR4M555</accession>
<sequence length="115" mass="12728">MFRLPKSIDHLSPVELYQKYGQPNVEPFVRLDGKHLSDGVPPHGIVPIWLGNKSELVTLSEAKIFITGFRESFLPSTTRRHCGCTGQAAKRVVAGMGCARKMVHGGGSEKIRRSR</sequence>
<dbReference type="EMBL" id="JBFXLQ010000003">
    <property type="protein sequence ID" value="KAL2871722.1"/>
    <property type="molecule type" value="Genomic_DNA"/>
</dbReference>
<gene>
    <name evidence="1" type="ORF">BJX67DRAFT_167857</name>
</gene>
<dbReference type="GeneID" id="98140118"/>
<evidence type="ECO:0008006" key="3">
    <source>
        <dbReference type="Google" id="ProtNLM"/>
    </source>
</evidence>
<name>A0ABR4M555_9EURO</name>
<evidence type="ECO:0000313" key="1">
    <source>
        <dbReference type="EMBL" id="KAL2871722.1"/>
    </source>
</evidence>
<comment type="caution">
    <text evidence="1">The sequence shown here is derived from an EMBL/GenBank/DDBJ whole genome shotgun (WGS) entry which is preliminary data.</text>
</comment>
<reference evidence="1 2" key="1">
    <citation type="submission" date="2024-07" db="EMBL/GenBank/DDBJ databases">
        <title>Section-level genome sequencing and comparative genomics of Aspergillus sections Usti and Cavernicolus.</title>
        <authorList>
            <consortium name="Lawrence Berkeley National Laboratory"/>
            <person name="Nybo J.L."/>
            <person name="Vesth T.C."/>
            <person name="Theobald S."/>
            <person name="Frisvad J.C."/>
            <person name="Larsen T.O."/>
            <person name="Kjaerboelling I."/>
            <person name="Rothschild-Mancinelli K."/>
            <person name="Lyhne E.K."/>
            <person name="Kogle M.E."/>
            <person name="Barry K."/>
            <person name="Clum A."/>
            <person name="Na H."/>
            <person name="Ledsgaard L."/>
            <person name="Lin J."/>
            <person name="Lipzen A."/>
            <person name="Kuo A."/>
            <person name="Riley R."/>
            <person name="Mondo S."/>
            <person name="Labutti K."/>
            <person name="Haridas S."/>
            <person name="Pangalinan J."/>
            <person name="Salamov A.A."/>
            <person name="Simmons B.A."/>
            <person name="Magnuson J.K."/>
            <person name="Chen J."/>
            <person name="Drula E."/>
            <person name="Henrissat B."/>
            <person name="Wiebenga A."/>
            <person name="Lubbers R.J."/>
            <person name="Gomes A.C."/>
            <person name="Macurrencykelacurrency M.R."/>
            <person name="Stajich J."/>
            <person name="Grigoriev I.V."/>
            <person name="Mortensen U.H."/>
            <person name="De Vries R.P."/>
            <person name="Baker S.E."/>
            <person name="Andersen M.R."/>
        </authorList>
    </citation>
    <scope>NUCLEOTIDE SEQUENCE [LARGE SCALE GENOMIC DNA]</scope>
    <source>
        <strain evidence="1 2">CBS 449.75</strain>
    </source>
</reference>
<keyword evidence="2" id="KW-1185">Reference proteome</keyword>
<dbReference type="RefSeq" id="XP_070890701.1">
    <property type="nucleotide sequence ID" value="XM_071025046.1"/>
</dbReference>